<dbReference type="SUPFAM" id="SSF102588">
    <property type="entry name" value="LmbE-like"/>
    <property type="match status" value="1"/>
</dbReference>
<accession>A0A0F9CT15</accession>
<dbReference type="AlphaFoldDB" id="A0A0F9CT15"/>
<comment type="caution">
    <text evidence="1">The sequence shown here is derived from an EMBL/GenBank/DDBJ whole genome shotgun (WGS) entry which is preliminary data.</text>
</comment>
<dbReference type="PANTHER" id="PTHR12993:SF28">
    <property type="entry name" value="LMBE FAMILY PROTEIN"/>
    <property type="match status" value="1"/>
</dbReference>
<dbReference type="Gene3D" id="3.40.50.10320">
    <property type="entry name" value="LmbE-like"/>
    <property type="match status" value="1"/>
</dbReference>
<proteinExistence type="predicted"/>
<dbReference type="InterPro" id="IPR003737">
    <property type="entry name" value="GlcNAc_PI_deacetylase-related"/>
</dbReference>
<dbReference type="PANTHER" id="PTHR12993">
    <property type="entry name" value="N-ACETYLGLUCOSAMINYL-PHOSPHATIDYLINOSITOL DE-N-ACETYLASE-RELATED"/>
    <property type="match status" value="1"/>
</dbReference>
<dbReference type="GO" id="GO:0016811">
    <property type="term" value="F:hydrolase activity, acting on carbon-nitrogen (but not peptide) bonds, in linear amides"/>
    <property type="evidence" value="ECO:0007669"/>
    <property type="project" value="TreeGrafter"/>
</dbReference>
<evidence type="ECO:0000313" key="1">
    <source>
        <dbReference type="EMBL" id="KKL52568.1"/>
    </source>
</evidence>
<dbReference type="InterPro" id="IPR024078">
    <property type="entry name" value="LmbE-like_dom_sf"/>
</dbReference>
<reference evidence="1" key="1">
    <citation type="journal article" date="2015" name="Nature">
        <title>Complex archaea that bridge the gap between prokaryotes and eukaryotes.</title>
        <authorList>
            <person name="Spang A."/>
            <person name="Saw J.H."/>
            <person name="Jorgensen S.L."/>
            <person name="Zaremba-Niedzwiedzka K."/>
            <person name="Martijn J."/>
            <person name="Lind A.E."/>
            <person name="van Eijk R."/>
            <person name="Schleper C."/>
            <person name="Guy L."/>
            <person name="Ettema T.J."/>
        </authorList>
    </citation>
    <scope>NUCLEOTIDE SEQUENCE</scope>
</reference>
<organism evidence="1">
    <name type="scientific">marine sediment metagenome</name>
    <dbReference type="NCBI Taxonomy" id="412755"/>
    <lineage>
        <taxon>unclassified sequences</taxon>
        <taxon>metagenomes</taxon>
        <taxon>ecological metagenomes</taxon>
    </lineage>
</organism>
<evidence type="ECO:0008006" key="2">
    <source>
        <dbReference type="Google" id="ProtNLM"/>
    </source>
</evidence>
<gene>
    <name evidence="1" type="ORF">LCGC14_2284160</name>
</gene>
<dbReference type="EMBL" id="LAZR01031845">
    <property type="protein sequence ID" value="KKL52568.1"/>
    <property type="molecule type" value="Genomic_DNA"/>
</dbReference>
<dbReference type="Pfam" id="PF02585">
    <property type="entry name" value="PIG-L"/>
    <property type="match status" value="1"/>
</dbReference>
<protein>
    <recommendedName>
        <fullName evidence="2">PIG-L family deacetylase</fullName>
    </recommendedName>
</protein>
<name>A0A0F9CT15_9ZZZZ</name>
<sequence length="230" mass="26251">MSETKRALVIVAHPDDAEFLCAGSVARWVSEGWEVGYVLVTSGDKGSHDEKMTSERLAEIREEEQRAAAKVLGVSTCVFLGYPDGFVEDTAELRGELVREIRRFKPDVVVTWDPYRLGHNHRDHRLTGQAALDAAYPLSRSRLYYPEHLAEGLEPHRAKEALLAGSDRANYHVDVSDFFPKKMKALRCHKSQLGRYPFSEVRKRVRQRMAEVGKEAGFKLAEAFHRLEWR</sequence>